<dbReference type="InterPro" id="IPR003723">
    <property type="entry name" value="Precorrin-6x_reduct"/>
</dbReference>
<keyword evidence="2" id="KW-0169">Cobalamin biosynthesis</keyword>
<name>A0A2T4XZZ9_ENTCL</name>
<dbReference type="GO" id="GO:0016994">
    <property type="term" value="F:precorrin-6A reductase activity"/>
    <property type="evidence" value="ECO:0007669"/>
    <property type="project" value="InterPro"/>
</dbReference>
<dbReference type="OrthoDB" id="9780707at2"/>
<reference evidence="4 5" key="1">
    <citation type="submission" date="2018-04" db="EMBL/GenBank/DDBJ databases">
        <title>Genome sequencing reveals highly heavy metal resistance and biotechnology application of the novel Enterobacter cloacae amazonensis isolated from wastewater river in Manaus - Amazonas.</title>
        <authorList>
            <person name="Astolfi M.C.T."/>
            <person name="Carvalho E.B.D.S."/>
            <person name="Lacerda L.B."/>
            <person name="Pinto M.V."/>
            <person name="Nogueira V.B."/>
            <person name="Barros A.M."/>
            <person name="Astolfi-Filho S."/>
        </authorList>
    </citation>
    <scope>NUCLEOTIDE SEQUENCE [LARGE SCALE GENOMIC DNA]</scope>
    <source>
        <strain evidence="5">amazonensis</strain>
    </source>
</reference>
<comment type="pathway">
    <text evidence="1">Cofactor biosynthesis; adenosylcobalamin biosynthesis.</text>
</comment>
<accession>A0A2T4XZZ9</accession>
<evidence type="ECO:0000313" key="4">
    <source>
        <dbReference type="EMBL" id="PTM35519.1"/>
    </source>
</evidence>
<dbReference type="Proteomes" id="UP000241614">
    <property type="component" value="Unassembled WGS sequence"/>
</dbReference>
<dbReference type="GO" id="GO:0009236">
    <property type="term" value="P:cobalamin biosynthetic process"/>
    <property type="evidence" value="ECO:0007669"/>
    <property type="project" value="UniProtKB-UniPathway"/>
</dbReference>
<dbReference type="PANTHER" id="PTHR36925">
    <property type="entry name" value="COBALT-PRECORRIN-6A REDUCTASE"/>
    <property type="match status" value="1"/>
</dbReference>
<dbReference type="EMBL" id="PZPP01000013">
    <property type="protein sequence ID" value="PTM35519.1"/>
    <property type="molecule type" value="Genomic_DNA"/>
</dbReference>
<dbReference type="PROSITE" id="PS51014">
    <property type="entry name" value="COBK_CBIJ"/>
    <property type="match status" value="1"/>
</dbReference>
<dbReference type="Pfam" id="PF02571">
    <property type="entry name" value="CbiJ"/>
    <property type="match status" value="1"/>
</dbReference>
<evidence type="ECO:0000256" key="3">
    <source>
        <dbReference type="ARBA" id="ARBA00023002"/>
    </source>
</evidence>
<dbReference type="RefSeq" id="WP_108090295.1">
    <property type="nucleotide sequence ID" value="NZ_PZPP01000013.1"/>
</dbReference>
<comment type="caution">
    <text evidence="4">The sequence shown here is derived from an EMBL/GenBank/DDBJ whole genome shotgun (WGS) entry which is preliminary data.</text>
</comment>
<evidence type="ECO:0000256" key="1">
    <source>
        <dbReference type="ARBA" id="ARBA00004953"/>
    </source>
</evidence>
<dbReference type="PANTHER" id="PTHR36925:SF1">
    <property type="entry name" value="COBALT-PRECORRIN-6A REDUCTASE"/>
    <property type="match status" value="1"/>
</dbReference>
<dbReference type="UniPathway" id="UPA00148"/>
<sequence length="261" mass="28081">MNDGDVLVIGGTSDARALCQQLDAAGVAYTLSVATPTGERLAGDIKGQVRCGRMEQQQMVAWLTENATRWVIDASHPYAEVVSRNIMLACKAAGVALSRYQRPEQLSGLTHPLLYSVPGIEEACDIARRFGERVLLTTGSKDLARWRAGLPEKTLLARVLPVPDVIEQCAGLGFGVAEIFAMCGPFSAEFNAAFYRQCRVDVVITKASGAEGGYQEKVQPCLDAGIPCIVISRPAPLVTGDELLESQAAFKQRLSRWLAAA</sequence>
<evidence type="ECO:0000313" key="5">
    <source>
        <dbReference type="Proteomes" id="UP000241614"/>
    </source>
</evidence>
<evidence type="ECO:0000256" key="2">
    <source>
        <dbReference type="ARBA" id="ARBA00022573"/>
    </source>
</evidence>
<proteinExistence type="predicted"/>
<dbReference type="NCBIfam" id="NF005967">
    <property type="entry name" value="PRK08057.1-1"/>
    <property type="match status" value="1"/>
</dbReference>
<dbReference type="NCBIfam" id="TIGR00715">
    <property type="entry name" value="precor6x_red"/>
    <property type="match status" value="1"/>
</dbReference>
<gene>
    <name evidence="4" type="ORF">DA103_11480</name>
</gene>
<organism evidence="4 5">
    <name type="scientific">Enterobacter cloacae</name>
    <dbReference type="NCBI Taxonomy" id="550"/>
    <lineage>
        <taxon>Bacteria</taxon>
        <taxon>Pseudomonadati</taxon>
        <taxon>Pseudomonadota</taxon>
        <taxon>Gammaproteobacteria</taxon>
        <taxon>Enterobacterales</taxon>
        <taxon>Enterobacteriaceae</taxon>
        <taxon>Enterobacter</taxon>
        <taxon>Enterobacter cloacae complex</taxon>
    </lineage>
</organism>
<protein>
    <submittedName>
        <fullName evidence="4">Cobalt-precorrin-6A reductase</fullName>
    </submittedName>
</protein>
<dbReference type="AlphaFoldDB" id="A0A2T4XZZ9"/>
<keyword evidence="3" id="KW-0560">Oxidoreductase</keyword>